<evidence type="ECO:0000313" key="3">
    <source>
        <dbReference type="Proteomes" id="UP001211907"/>
    </source>
</evidence>
<comment type="caution">
    <text evidence="2">The sequence shown here is derived from an EMBL/GenBank/DDBJ whole genome shotgun (WGS) entry which is preliminary data.</text>
</comment>
<reference evidence="2" key="1">
    <citation type="submission" date="2020-05" db="EMBL/GenBank/DDBJ databases">
        <title>Phylogenomic resolution of chytrid fungi.</title>
        <authorList>
            <person name="Stajich J.E."/>
            <person name="Amses K."/>
            <person name="Simmons R."/>
            <person name="Seto K."/>
            <person name="Myers J."/>
            <person name="Bonds A."/>
            <person name="Quandt C.A."/>
            <person name="Barry K."/>
            <person name="Liu P."/>
            <person name="Grigoriev I."/>
            <person name="Longcore J.E."/>
            <person name="James T.Y."/>
        </authorList>
    </citation>
    <scope>NUCLEOTIDE SEQUENCE</scope>
    <source>
        <strain evidence="2">JEL0513</strain>
    </source>
</reference>
<accession>A0AAD5T0T1</accession>
<proteinExistence type="predicted"/>
<dbReference type="Pfam" id="PF13649">
    <property type="entry name" value="Methyltransf_25"/>
    <property type="match status" value="1"/>
</dbReference>
<dbReference type="PANTHER" id="PTHR43591">
    <property type="entry name" value="METHYLTRANSFERASE"/>
    <property type="match status" value="1"/>
</dbReference>
<dbReference type="EMBL" id="JADGJH010000762">
    <property type="protein sequence ID" value="KAJ3123073.1"/>
    <property type="molecule type" value="Genomic_DNA"/>
</dbReference>
<dbReference type="InterPro" id="IPR029063">
    <property type="entry name" value="SAM-dependent_MTases_sf"/>
</dbReference>
<dbReference type="SUPFAM" id="SSF53335">
    <property type="entry name" value="S-adenosyl-L-methionine-dependent methyltransferases"/>
    <property type="match status" value="1"/>
</dbReference>
<organism evidence="2 3">
    <name type="scientific">Physocladia obscura</name>
    <dbReference type="NCBI Taxonomy" id="109957"/>
    <lineage>
        <taxon>Eukaryota</taxon>
        <taxon>Fungi</taxon>
        <taxon>Fungi incertae sedis</taxon>
        <taxon>Chytridiomycota</taxon>
        <taxon>Chytridiomycota incertae sedis</taxon>
        <taxon>Chytridiomycetes</taxon>
        <taxon>Chytridiales</taxon>
        <taxon>Chytriomycetaceae</taxon>
        <taxon>Physocladia</taxon>
    </lineage>
</organism>
<dbReference type="AlphaFoldDB" id="A0AAD5T0T1"/>
<name>A0AAD5T0T1_9FUNG</name>
<feature type="domain" description="Methyltransferase" evidence="1">
    <location>
        <begin position="135"/>
        <end position="230"/>
    </location>
</feature>
<dbReference type="CDD" id="cd02440">
    <property type="entry name" value="AdoMet_MTases"/>
    <property type="match status" value="1"/>
</dbReference>
<evidence type="ECO:0000259" key="1">
    <source>
        <dbReference type="Pfam" id="PF13649"/>
    </source>
</evidence>
<evidence type="ECO:0000313" key="2">
    <source>
        <dbReference type="EMBL" id="KAJ3123073.1"/>
    </source>
</evidence>
<dbReference type="InterPro" id="IPR041698">
    <property type="entry name" value="Methyltransf_25"/>
</dbReference>
<keyword evidence="3" id="KW-1185">Reference proteome</keyword>
<dbReference type="Gene3D" id="3.40.50.150">
    <property type="entry name" value="Vaccinia Virus protein VP39"/>
    <property type="match status" value="1"/>
</dbReference>
<gene>
    <name evidence="2" type="ORF">HK100_011732</name>
</gene>
<protein>
    <recommendedName>
        <fullName evidence="1">Methyltransferase domain-containing protein</fullName>
    </recommendedName>
</protein>
<sequence length="362" mass="40560">MGPRQSTMINKRFARNSAKSGDAFAGLQVEVQIGAEPEPKVSMSSAPPKSASVIGLPAARIDKLQAKVWNPNSPDAWETDIREYHSVEASAYALPSDEIEQNRLETQHYILQAIFHGDIVCPNAKELVALASSKVLDVGCAKGFWLQSVRKEYPLSEYHGVDLMISKDTSATNISDENNVFLKFGNVLEGLPYDDNTFDFVHQRFLTLGMPKDKFSESLQELVRVTKAGGWIEVIEGDLMVYKAGPYSKQLSQALIGAMQARGLDCYAATNLEWHARKLTEHISNAEFKTIHTPYNDDSPVGKLNGPNGKAAFLALEDWMHKSMGVTREEYRELVENCVTEWAEFNSFAQIRAFYFQENFNY</sequence>
<dbReference type="PANTHER" id="PTHR43591:SF110">
    <property type="entry name" value="RHODANESE DOMAIN-CONTAINING PROTEIN"/>
    <property type="match status" value="1"/>
</dbReference>
<dbReference type="Proteomes" id="UP001211907">
    <property type="component" value="Unassembled WGS sequence"/>
</dbReference>